<dbReference type="EMBL" id="SJPW01000006">
    <property type="protein sequence ID" value="TWU48986.1"/>
    <property type="molecule type" value="Genomic_DNA"/>
</dbReference>
<evidence type="ECO:0000313" key="2">
    <source>
        <dbReference type="Proteomes" id="UP000318288"/>
    </source>
</evidence>
<dbReference type="Proteomes" id="UP000318288">
    <property type="component" value="Unassembled WGS sequence"/>
</dbReference>
<reference evidence="1 2" key="1">
    <citation type="submission" date="2019-02" db="EMBL/GenBank/DDBJ databases">
        <title>Deep-cultivation of Planctomycetes and their phenomic and genomic characterization uncovers novel biology.</title>
        <authorList>
            <person name="Wiegand S."/>
            <person name="Jogler M."/>
            <person name="Boedeker C."/>
            <person name="Pinto D."/>
            <person name="Vollmers J."/>
            <person name="Rivas-Marin E."/>
            <person name="Kohn T."/>
            <person name="Peeters S.H."/>
            <person name="Heuer A."/>
            <person name="Rast P."/>
            <person name="Oberbeckmann S."/>
            <person name="Bunk B."/>
            <person name="Jeske O."/>
            <person name="Meyerdierks A."/>
            <person name="Storesund J.E."/>
            <person name="Kallscheuer N."/>
            <person name="Luecker S."/>
            <person name="Lage O.M."/>
            <person name="Pohl T."/>
            <person name="Merkel B.J."/>
            <person name="Hornburger P."/>
            <person name="Mueller R.-W."/>
            <person name="Bruemmer F."/>
            <person name="Labrenz M."/>
            <person name="Spormann A.M."/>
            <person name="Op Den Camp H."/>
            <person name="Overmann J."/>
            <person name="Amann R."/>
            <person name="Jetten M.S.M."/>
            <person name="Mascher T."/>
            <person name="Medema M.H."/>
            <person name="Devos D.P."/>
            <person name="Kaster A.-K."/>
            <person name="Ovreas L."/>
            <person name="Rohde M."/>
            <person name="Galperin M.Y."/>
            <person name="Jogler C."/>
        </authorList>
    </citation>
    <scope>NUCLEOTIDE SEQUENCE [LARGE SCALE GENOMIC DNA]</scope>
    <source>
        <strain evidence="1 2">Poly51</strain>
    </source>
</reference>
<dbReference type="AlphaFoldDB" id="A0A5C6EN39"/>
<protein>
    <submittedName>
        <fullName evidence="1">Uncharacterized protein</fullName>
    </submittedName>
</protein>
<proteinExistence type="predicted"/>
<name>A0A5C6EN39_9BACT</name>
<keyword evidence="2" id="KW-1185">Reference proteome</keyword>
<comment type="caution">
    <text evidence="1">The sequence shown here is derived from an EMBL/GenBank/DDBJ whole genome shotgun (WGS) entry which is preliminary data.</text>
</comment>
<gene>
    <name evidence="1" type="ORF">Poly51_48900</name>
</gene>
<organism evidence="1 2">
    <name type="scientific">Rubripirellula tenax</name>
    <dbReference type="NCBI Taxonomy" id="2528015"/>
    <lineage>
        <taxon>Bacteria</taxon>
        <taxon>Pseudomonadati</taxon>
        <taxon>Planctomycetota</taxon>
        <taxon>Planctomycetia</taxon>
        <taxon>Pirellulales</taxon>
        <taxon>Pirellulaceae</taxon>
        <taxon>Rubripirellula</taxon>
    </lineage>
</organism>
<sequence>MFHLKPAASPTPVHVMVIRLTTLRFGVAGKERLPVLATLPSLPQSAPLMGGEWFLFLEIRRLV</sequence>
<accession>A0A5C6EN39</accession>
<evidence type="ECO:0000313" key="1">
    <source>
        <dbReference type="EMBL" id="TWU48986.1"/>
    </source>
</evidence>